<evidence type="ECO:0000313" key="2">
    <source>
        <dbReference type="EMBL" id="GGH72113.1"/>
    </source>
</evidence>
<evidence type="ECO:0000259" key="1">
    <source>
        <dbReference type="PROSITE" id="PS51352"/>
    </source>
</evidence>
<gene>
    <name evidence="2" type="primary">ykuV</name>
    <name evidence="2" type="ORF">GCM10010978_08730</name>
</gene>
<keyword evidence="3" id="KW-1185">Reference proteome</keyword>
<dbReference type="Pfam" id="PF00085">
    <property type="entry name" value="Thioredoxin"/>
    <property type="match status" value="1"/>
</dbReference>
<dbReference type="PANTHER" id="PTHR42852">
    <property type="entry name" value="THIOL:DISULFIDE INTERCHANGE PROTEIN DSBE"/>
    <property type="match status" value="1"/>
</dbReference>
<dbReference type="Proteomes" id="UP000602050">
    <property type="component" value="Unassembled WGS sequence"/>
</dbReference>
<accession>A0A8J2ZPT2</accession>
<proteinExistence type="predicted"/>
<dbReference type="InterPro" id="IPR013766">
    <property type="entry name" value="Thioredoxin_domain"/>
</dbReference>
<name>A0A8J2ZPT2_9BACI</name>
<feature type="domain" description="Thioredoxin" evidence="1">
    <location>
        <begin position="1"/>
        <end position="146"/>
    </location>
</feature>
<comment type="caution">
    <text evidence="2">The sequence shown here is derived from an EMBL/GenBank/DDBJ whole genome shotgun (WGS) entry which is preliminary data.</text>
</comment>
<dbReference type="SUPFAM" id="SSF52833">
    <property type="entry name" value="Thioredoxin-like"/>
    <property type="match status" value="1"/>
</dbReference>
<dbReference type="InterPro" id="IPR050553">
    <property type="entry name" value="Thioredoxin_ResA/DsbE_sf"/>
</dbReference>
<evidence type="ECO:0000313" key="3">
    <source>
        <dbReference type="Proteomes" id="UP000602050"/>
    </source>
</evidence>
<dbReference type="Gene3D" id="3.40.30.10">
    <property type="entry name" value="Glutaredoxin"/>
    <property type="match status" value="1"/>
</dbReference>
<dbReference type="PANTHER" id="PTHR42852:SF12">
    <property type="entry name" value="THIOL-DISULFIDE OXIDOREDUCTASE YKUV"/>
    <property type="match status" value="1"/>
</dbReference>
<dbReference type="PROSITE" id="PS51352">
    <property type="entry name" value="THIOREDOXIN_2"/>
    <property type="match status" value="1"/>
</dbReference>
<dbReference type="InterPro" id="IPR036249">
    <property type="entry name" value="Thioredoxin-like_sf"/>
</dbReference>
<dbReference type="CDD" id="cd02966">
    <property type="entry name" value="TlpA_like_family"/>
    <property type="match status" value="1"/>
</dbReference>
<dbReference type="AlphaFoldDB" id="A0A8J2ZPT2"/>
<sequence>MRLRDPLPNLEKAVNFLNEKPVNPISTPSLVYFWSISCGDCKRRMPEIERIREEFHGRLQLISIHMPLSKADENVEEIERLSRKYKIQEPIIIDNDYYFSTIFGTKFVPSFYLFDGKGRLRHFQATKGLRPLMHRIKKLVLEAETAD</sequence>
<protein>
    <submittedName>
        <fullName evidence="2">Thiol-disulfide oxidoreductase YkuV</fullName>
    </submittedName>
</protein>
<dbReference type="EMBL" id="BMEV01000011">
    <property type="protein sequence ID" value="GGH72113.1"/>
    <property type="molecule type" value="Genomic_DNA"/>
</dbReference>
<reference evidence="2" key="2">
    <citation type="submission" date="2020-09" db="EMBL/GenBank/DDBJ databases">
        <authorList>
            <person name="Sun Q."/>
            <person name="Zhou Y."/>
        </authorList>
    </citation>
    <scope>NUCLEOTIDE SEQUENCE</scope>
    <source>
        <strain evidence="2">CGMCC 1.12360</strain>
    </source>
</reference>
<dbReference type="RefSeq" id="WP_188391157.1">
    <property type="nucleotide sequence ID" value="NZ_BMEV01000011.1"/>
</dbReference>
<organism evidence="2 3">
    <name type="scientific">Compostibacillus humi</name>
    <dbReference type="NCBI Taxonomy" id="1245525"/>
    <lineage>
        <taxon>Bacteria</taxon>
        <taxon>Bacillati</taxon>
        <taxon>Bacillota</taxon>
        <taxon>Bacilli</taxon>
        <taxon>Bacillales</taxon>
        <taxon>Bacillaceae</taxon>
        <taxon>Compostibacillus</taxon>
    </lineage>
</organism>
<reference evidence="2" key="1">
    <citation type="journal article" date="2014" name="Int. J. Syst. Evol. Microbiol.">
        <title>Complete genome sequence of Corynebacterium casei LMG S-19264T (=DSM 44701T), isolated from a smear-ripened cheese.</title>
        <authorList>
            <consortium name="US DOE Joint Genome Institute (JGI-PGF)"/>
            <person name="Walter F."/>
            <person name="Albersmeier A."/>
            <person name="Kalinowski J."/>
            <person name="Ruckert C."/>
        </authorList>
    </citation>
    <scope>NUCLEOTIDE SEQUENCE</scope>
    <source>
        <strain evidence="2">CGMCC 1.12360</strain>
    </source>
</reference>